<dbReference type="SUPFAM" id="SSF88697">
    <property type="entry name" value="PUA domain-like"/>
    <property type="match status" value="1"/>
</dbReference>
<evidence type="ECO:0000259" key="1">
    <source>
        <dbReference type="PROSITE" id="PS51787"/>
    </source>
</evidence>
<protein>
    <submittedName>
        <fullName evidence="2">LON peptidase substrate-binding domain-containing protein</fullName>
    </submittedName>
</protein>
<keyword evidence="3" id="KW-1185">Reference proteome</keyword>
<reference evidence="2" key="1">
    <citation type="submission" date="2020-11" db="EMBL/GenBank/DDBJ databases">
        <title>Novosphingobium aureum sp. nov., a marine bacterium isolated from sediment of a salt flat.</title>
        <authorList>
            <person name="Yoo Y."/>
            <person name="Kim J.-J."/>
        </authorList>
    </citation>
    <scope>NUCLEOTIDE SEQUENCE</scope>
    <source>
        <strain evidence="2">YJ-S2-02</strain>
    </source>
</reference>
<proteinExistence type="predicted"/>
<dbReference type="Gene3D" id="2.30.130.40">
    <property type="entry name" value="LON domain-like"/>
    <property type="match status" value="1"/>
</dbReference>
<evidence type="ECO:0000313" key="2">
    <source>
        <dbReference type="EMBL" id="MBH0114869.1"/>
    </source>
</evidence>
<feature type="domain" description="Lon N-terminal" evidence="1">
    <location>
        <begin position="4"/>
        <end position="190"/>
    </location>
</feature>
<dbReference type="RefSeq" id="WP_197166804.1">
    <property type="nucleotide sequence ID" value="NZ_JADZGI010000004.1"/>
</dbReference>
<dbReference type="PANTHER" id="PTHR46732">
    <property type="entry name" value="ATP-DEPENDENT PROTEASE LA (LON) DOMAIN PROTEIN"/>
    <property type="match status" value="1"/>
</dbReference>
<name>A0A931HGD7_9SPHN</name>
<dbReference type="InterPro" id="IPR046336">
    <property type="entry name" value="Lon_prtase_N_sf"/>
</dbReference>
<dbReference type="PROSITE" id="PS51787">
    <property type="entry name" value="LON_N"/>
    <property type="match status" value="1"/>
</dbReference>
<dbReference type="AlphaFoldDB" id="A0A931HGD7"/>
<dbReference type="Proteomes" id="UP000617634">
    <property type="component" value="Unassembled WGS sequence"/>
</dbReference>
<organism evidence="2 3">
    <name type="scientific">Novosphingobium aureum</name>
    <dbReference type="NCBI Taxonomy" id="2792964"/>
    <lineage>
        <taxon>Bacteria</taxon>
        <taxon>Pseudomonadati</taxon>
        <taxon>Pseudomonadota</taxon>
        <taxon>Alphaproteobacteria</taxon>
        <taxon>Sphingomonadales</taxon>
        <taxon>Sphingomonadaceae</taxon>
        <taxon>Novosphingobium</taxon>
    </lineage>
</organism>
<comment type="caution">
    <text evidence="2">The sequence shown here is derived from an EMBL/GenBank/DDBJ whole genome shotgun (WGS) entry which is preliminary data.</text>
</comment>
<sequence length="203" mass="22825">MARITIFPLSGAVLYPRLQLPLHIFEPRYRAMISDALARDRRIGMIQPQRPAEGAPLYTIGCLGRIDEVEALDDGRFNIILEGESRFRVLKELEVGTPFRQVEAEMIADREDEVLAPIERASFEREARRFADRQGYSVDWEQVSRLDDMALINGVSQIAPFDPASKQALLEAPGLAARCETLVQLMQFFGRSSDGDEDGATLQ</sequence>
<dbReference type="Pfam" id="PF02190">
    <property type="entry name" value="LON_substr_bdg"/>
    <property type="match status" value="1"/>
</dbReference>
<dbReference type="InterPro" id="IPR015947">
    <property type="entry name" value="PUA-like_sf"/>
</dbReference>
<accession>A0A931HGD7</accession>
<dbReference type="EMBL" id="JADZGI010000004">
    <property type="protein sequence ID" value="MBH0114869.1"/>
    <property type="molecule type" value="Genomic_DNA"/>
</dbReference>
<dbReference type="PANTHER" id="PTHR46732:SF8">
    <property type="entry name" value="ATP-DEPENDENT PROTEASE LA (LON) DOMAIN PROTEIN"/>
    <property type="match status" value="1"/>
</dbReference>
<dbReference type="SMART" id="SM00464">
    <property type="entry name" value="LON"/>
    <property type="match status" value="1"/>
</dbReference>
<evidence type="ECO:0000313" key="3">
    <source>
        <dbReference type="Proteomes" id="UP000617634"/>
    </source>
</evidence>
<dbReference type="InterPro" id="IPR003111">
    <property type="entry name" value="Lon_prtase_N"/>
</dbReference>
<gene>
    <name evidence="2" type="ORF">I5E68_18120</name>
</gene>